<dbReference type="GeneID" id="68099769"/>
<gene>
    <name evidence="1" type="ORF">C9374_007315</name>
</gene>
<keyword evidence="2" id="KW-1185">Reference proteome</keyword>
<protein>
    <submittedName>
        <fullName evidence="1">Uncharacterized protein</fullName>
    </submittedName>
</protein>
<dbReference type="EMBL" id="PYSW02000029">
    <property type="protein sequence ID" value="KAG2379176.1"/>
    <property type="molecule type" value="Genomic_DNA"/>
</dbReference>
<sequence>MSTPSNVPSYSDFKSSFTCTKCNAFNPSQDIRTSHTGAIHRVCSSCHSTNDLYYPATDIVIDYTYVSTCHPQCSCTQFTPTSPGDIMCTCGHLGSYHGMKQVPSQYKHLKAKVKVSELKSINQTELSFDLSQCEAF</sequence>
<comment type="caution">
    <text evidence="1">The sequence shown here is derived from an EMBL/GenBank/DDBJ whole genome shotgun (WGS) entry which is preliminary data.</text>
</comment>
<organism evidence="1 2">
    <name type="scientific">Naegleria lovaniensis</name>
    <name type="common">Amoeba</name>
    <dbReference type="NCBI Taxonomy" id="51637"/>
    <lineage>
        <taxon>Eukaryota</taxon>
        <taxon>Discoba</taxon>
        <taxon>Heterolobosea</taxon>
        <taxon>Tetramitia</taxon>
        <taxon>Eutetramitia</taxon>
        <taxon>Vahlkampfiidae</taxon>
        <taxon>Naegleria</taxon>
    </lineage>
</organism>
<accession>A0AA88GML0</accession>
<name>A0AA88GML0_NAELO</name>
<dbReference type="RefSeq" id="XP_044546438.1">
    <property type="nucleotide sequence ID" value="XM_044697267.1"/>
</dbReference>
<reference evidence="1 2" key="1">
    <citation type="journal article" date="2018" name="BMC Genomics">
        <title>The genome of Naegleria lovaniensis, the basis for a comparative approach to unravel pathogenicity factors of the human pathogenic amoeba N. fowleri.</title>
        <authorList>
            <person name="Liechti N."/>
            <person name="Schurch N."/>
            <person name="Bruggmann R."/>
            <person name="Wittwer M."/>
        </authorList>
    </citation>
    <scope>NUCLEOTIDE SEQUENCE [LARGE SCALE GENOMIC DNA]</scope>
    <source>
        <strain evidence="1 2">ATCC 30569</strain>
    </source>
</reference>
<proteinExistence type="predicted"/>
<evidence type="ECO:0000313" key="2">
    <source>
        <dbReference type="Proteomes" id="UP000816034"/>
    </source>
</evidence>
<evidence type="ECO:0000313" key="1">
    <source>
        <dbReference type="EMBL" id="KAG2379176.1"/>
    </source>
</evidence>
<dbReference type="Proteomes" id="UP000816034">
    <property type="component" value="Unassembled WGS sequence"/>
</dbReference>
<dbReference type="AlphaFoldDB" id="A0AA88GML0"/>